<dbReference type="AlphaFoldDB" id="A0A507FNG1"/>
<evidence type="ECO:0000313" key="6">
    <source>
        <dbReference type="Proteomes" id="UP000320333"/>
    </source>
</evidence>
<evidence type="ECO:0000256" key="1">
    <source>
        <dbReference type="SAM" id="Phobius"/>
    </source>
</evidence>
<dbReference type="SUPFAM" id="SSF56300">
    <property type="entry name" value="Metallo-dependent phosphatases"/>
    <property type="match status" value="1"/>
</dbReference>
<reference evidence="5 6" key="1">
    <citation type="journal article" date="2019" name="Sci. Rep.">
        <title>Comparative genomics of chytrid fungi reveal insights into the obligate biotrophic and pathogenic lifestyle of Synchytrium endobioticum.</title>
        <authorList>
            <person name="van de Vossenberg B.T.L.H."/>
            <person name="Warris S."/>
            <person name="Nguyen H.D.T."/>
            <person name="van Gent-Pelzer M.P.E."/>
            <person name="Joly D.L."/>
            <person name="van de Geest H.C."/>
            <person name="Bonants P.J.M."/>
            <person name="Smith D.S."/>
            <person name="Levesque C.A."/>
            <person name="van der Lee T.A.J."/>
        </authorList>
    </citation>
    <scope>NUCLEOTIDE SEQUENCE [LARGE SCALE GENOMIC DNA]</scope>
    <source>
        <strain evidence="5 6">CBS 675.73</strain>
    </source>
</reference>
<keyword evidence="1" id="KW-0472">Membrane</keyword>
<evidence type="ECO:0000259" key="3">
    <source>
        <dbReference type="Pfam" id="PF24384"/>
    </source>
</evidence>
<evidence type="ECO:0000259" key="2">
    <source>
        <dbReference type="Pfam" id="PF00149"/>
    </source>
</evidence>
<dbReference type="InterPro" id="IPR004843">
    <property type="entry name" value="Calcineurin-like_PHP"/>
</dbReference>
<feature type="transmembrane region" description="Helical" evidence="1">
    <location>
        <begin position="499"/>
        <end position="522"/>
    </location>
</feature>
<feature type="transmembrane region" description="Helical" evidence="1">
    <location>
        <begin position="699"/>
        <end position="726"/>
    </location>
</feature>
<dbReference type="InterPro" id="IPR029052">
    <property type="entry name" value="Metallo-depent_PP-like"/>
</dbReference>
<keyword evidence="1" id="KW-0812">Transmembrane</keyword>
<feature type="transmembrane region" description="Helical" evidence="1">
    <location>
        <begin position="659"/>
        <end position="679"/>
    </location>
</feature>
<feature type="transmembrane region" description="Helical" evidence="1">
    <location>
        <begin position="732"/>
        <end position="753"/>
    </location>
</feature>
<dbReference type="OrthoDB" id="45365at2759"/>
<dbReference type="InterPro" id="IPR056230">
    <property type="entry name" value="TMEM62_C"/>
</dbReference>
<dbReference type="GO" id="GO:0016787">
    <property type="term" value="F:hydrolase activity"/>
    <property type="evidence" value="ECO:0007669"/>
    <property type="project" value="InterPro"/>
</dbReference>
<proteinExistence type="predicted"/>
<keyword evidence="6" id="KW-1185">Reference proteome</keyword>
<protein>
    <submittedName>
        <fullName evidence="5">Uncharacterized protein</fullName>
    </submittedName>
</protein>
<dbReference type="InterPro" id="IPR056229">
    <property type="entry name" value="Ig_TMM62"/>
</dbReference>
<dbReference type="EMBL" id="QEAP01000011">
    <property type="protein sequence ID" value="TPX77981.1"/>
    <property type="molecule type" value="Genomic_DNA"/>
</dbReference>
<name>A0A507FNG1_9FUNG</name>
<sequence length="808" mass="90898">MKQATLPLITLSCWLYAYFHLYRASRLQMGSPAHAAPVSSSAIHGDAGLGSNASNVFTFVQISDIHISRNIKRGGLAHFGSFLARELPLLSPALLLLSGDLINAETASKMQSEQYQDEWNAYESLVRESKISLRNNGSFYFDQRGNHDCFNTNRTLFEKHSATKLSNGYTHTHIAPFGTYAFAALDACPSMGTARPINFFGTLDQVDMNLLASVVDTASLHHYNHTFVLTHYPTSAMSIGASSDGRGFDTLAQSVSLWMSGHLHKLVGGKVVMYGYHESTNLLELELGDMKDNAVYRIVAVDNDMIAVSDEVISLPQIPAPVTHDIQQSPPTLPQPTDIIEHPRSPLILITNPRDARFATPTHEPVHKILSSTHIRFLAYPFTKSQALIPPKNIKISIDNIDQETVVEYVGTTKPWSDIRDLEQSTNHIPLYISRWNPQLFNDGRDHSIEISVTDDEGHTATKRIIFRVDGQRAKNHGMESGIGGYVIAASFEKLFKGLFVFAHLFIAILLHVPKLFVDYAVQTKTYGSYRSHLMRGLQHLSKLTETPFLRPLKNEDELMETGHLEESFPQPKLPVSGLILAHIYRLAILWTIRFMNLAHTPRLYFPFFVYFNYLIVGPWFVGNLVPSAQNMSDRVGLCYVYGLWFAGGHGWVPLLDTWYLALWEHTSFIFPLILLLAYVSPPPPRLNTTTRQTGILHFISNTCSTIIPSALLTLWFIATAFFSFYGWTYGYLSVILSPGKMWMCCWVAWVLGVKRLVVRGLRGTQLVWSVSARLAPSWAFSGGNDLDEEEFEEQIEFTEHAVGLRRR</sequence>
<dbReference type="Proteomes" id="UP000320333">
    <property type="component" value="Unassembled WGS sequence"/>
</dbReference>
<gene>
    <name evidence="5" type="ORF">CcCBS67573_g00779</name>
</gene>
<dbReference type="Gene3D" id="3.60.21.10">
    <property type="match status" value="1"/>
</dbReference>
<dbReference type="PANTHER" id="PTHR14795">
    <property type="entry name" value="HELICASE RELATED"/>
    <property type="match status" value="1"/>
</dbReference>
<comment type="caution">
    <text evidence="5">The sequence shown here is derived from an EMBL/GenBank/DDBJ whole genome shotgun (WGS) entry which is preliminary data.</text>
</comment>
<evidence type="ECO:0000259" key="4">
    <source>
        <dbReference type="Pfam" id="PF24394"/>
    </source>
</evidence>
<feature type="domain" description="TMEM62 Ig-like" evidence="3">
    <location>
        <begin position="344"/>
        <end position="472"/>
    </location>
</feature>
<organism evidence="5 6">
    <name type="scientific">Chytriomyces confervae</name>
    <dbReference type="NCBI Taxonomy" id="246404"/>
    <lineage>
        <taxon>Eukaryota</taxon>
        <taxon>Fungi</taxon>
        <taxon>Fungi incertae sedis</taxon>
        <taxon>Chytridiomycota</taxon>
        <taxon>Chytridiomycota incertae sedis</taxon>
        <taxon>Chytridiomycetes</taxon>
        <taxon>Chytridiales</taxon>
        <taxon>Chytriomycetaceae</taxon>
        <taxon>Chytriomyces</taxon>
    </lineage>
</organism>
<dbReference type="Pfam" id="PF24394">
    <property type="entry name" value="TMEM62_C"/>
    <property type="match status" value="1"/>
</dbReference>
<accession>A0A507FNG1</accession>
<dbReference type="STRING" id="246404.A0A507FNG1"/>
<feature type="domain" description="Calcineurin-like phosphoesterase" evidence="2">
    <location>
        <begin position="58"/>
        <end position="265"/>
    </location>
</feature>
<keyword evidence="1" id="KW-1133">Transmembrane helix</keyword>
<evidence type="ECO:0000313" key="5">
    <source>
        <dbReference type="EMBL" id="TPX77981.1"/>
    </source>
</evidence>
<dbReference type="PANTHER" id="PTHR14795:SF0">
    <property type="entry name" value="TRANSMEMBRANE PROTEIN 62"/>
    <property type="match status" value="1"/>
</dbReference>
<feature type="domain" description="TMEM62 C-terminal" evidence="4">
    <location>
        <begin position="499"/>
        <end position="679"/>
    </location>
</feature>
<dbReference type="Pfam" id="PF24384">
    <property type="entry name" value="Ig_TMM62"/>
    <property type="match status" value="1"/>
</dbReference>
<dbReference type="Pfam" id="PF00149">
    <property type="entry name" value="Metallophos"/>
    <property type="match status" value="1"/>
</dbReference>
<feature type="transmembrane region" description="Helical" evidence="1">
    <location>
        <begin position="605"/>
        <end position="623"/>
    </location>
</feature>